<dbReference type="PANTHER" id="PTHR30055">
    <property type="entry name" value="HTH-TYPE TRANSCRIPTIONAL REGULATOR RUTR"/>
    <property type="match status" value="1"/>
</dbReference>
<evidence type="ECO:0000256" key="4">
    <source>
        <dbReference type="PROSITE-ProRule" id="PRU00335"/>
    </source>
</evidence>
<dbReference type="Gene3D" id="1.10.10.60">
    <property type="entry name" value="Homeodomain-like"/>
    <property type="match status" value="1"/>
</dbReference>
<dbReference type="GO" id="GO:0000976">
    <property type="term" value="F:transcription cis-regulatory region binding"/>
    <property type="evidence" value="ECO:0007669"/>
    <property type="project" value="TreeGrafter"/>
</dbReference>
<dbReference type="PROSITE" id="PS01081">
    <property type="entry name" value="HTH_TETR_1"/>
    <property type="match status" value="1"/>
</dbReference>
<dbReference type="Pfam" id="PF02909">
    <property type="entry name" value="TetR_C_1"/>
    <property type="match status" value="1"/>
</dbReference>
<dbReference type="InterPro" id="IPR023772">
    <property type="entry name" value="DNA-bd_HTH_TetR-type_CS"/>
</dbReference>
<gene>
    <name evidence="6" type="ORF">EAH80_01625</name>
</gene>
<dbReference type="GO" id="GO:0045892">
    <property type="term" value="P:negative regulation of DNA-templated transcription"/>
    <property type="evidence" value="ECO:0007669"/>
    <property type="project" value="InterPro"/>
</dbReference>
<dbReference type="PANTHER" id="PTHR30055:SF151">
    <property type="entry name" value="TRANSCRIPTIONAL REGULATORY PROTEIN"/>
    <property type="match status" value="1"/>
</dbReference>
<dbReference type="Gene3D" id="1.10.357.10">
    <property type="entry name" value="Tetracycline Repressor, domain 2"/>
    <property type="match status" value="1"/>
</dbReference>
<feature type="DNA-binding region" description="H-T-H motif" evidence="4">
    <location>
        <begin position="41"/>
        <end position="60"/>
    </location>
</feature>
<dbReference type="InterPro" id="IPR036271">
    <property type="entry name" value="Tet_transcr_reg_TetR-rel_C_sf"/>
</dbReference>
<evidence type="ECO:0000259" key="5">
    <source>
        <dbReference type="PROSITE" id="PS50977"/>
    </source>
</evidence>
<dbReference type="InterPro" id="IPR050109">
    <property type="entry name" value="HTH-type_TetR-like_transc_reg"/>
</dbReference>
<keyword evidence="1" id="KW-0805">Transcription regulation</keyword>
<proteinExistence type="predicted"/>
<dbReference type="Pfam" id="PF00440">
    <property type="entry name" value="TetR_N"/>
    <property type="match status" value="1"/>
</dbReference>
<keyword evidence="3" id="KW-0804">Transcription</keyword>
<keyword evidence="7" id="KW-1185">Reference proteome</keyword>
<dbReference type="InterPro" id="IPR009057">
    <property type="entry name" value="Homeodomain-like_sf"/>
</dbReference>
<accession>A0A502EHQ3</accession>
<evidence type="ECO:0000313" key="7">
    <source>
        <dbReference type="Proteomes" id="UP000320095"/>
    </source>
</evidence>
<feature type="domain" description="HTH tetR-type" evidence="5">
    <location>
        <begin position="18"/>
        <end position="78"/>
    </location>
</feature>
<dbReference type="RefSeq" id="WP_140687445.1">
    <property type="nucleotide sequence ID" value="NZ_RCZG01000001.1"/>
</dbReference>
<dbReference type="SUPFAM" id="SSF46689">
    <property type="entry name" value="Homeodomain-like"/>
    <property type="match status" value="1"/>
</dbReference>
<dbReference type="OrthoDB" id="4540879at2"/>
<sequence>MVSEAFRDARIKSLRYGELDRSIVVAAAVRVAERSGVRSVTVRSLATELGLSTTAMYRYVDGKAELLNLVAEATLASVELPVSGSWQQRIRVFARSARTAMLRIDGIADLLQTQPAKGAALQVDTLIQQLVVDAGVPASRRESARLLLMIFVTGSVSFEQALDGLPHGLDVAPETRFEQGLDVLIAGLEAM</sequence>
<dbReference type="Proteomes" id="UP000320095">
    <property type="component" value="Unassembled WGS sequence"/>
</dbReference>
<dbReference type="EMBL" id="RCZG01000001">
    <property type="protein sequence ID" value="TPG36674.1"/>
    <property type="molecule type" value="Genomic_DNA"/>
</dbReference>
<evidence type="ECO:0000256" key="1">
    <source>
        <dbReference type="ARBA" id="ARBA00023015"/>
    </source>
</evidence>
<reference evidence="6 7" key="1">
    <citation type="journal article" date="2019" name="Environ. Microbiol.">
        <title>Species interactions and distinct microbial communities in high Arctic permafrost affected cryosols are associated with the CH4 and CO2 gas fluxes.</title>
        <authorList>
            <person name="Altshuler I."/>
            <person name="Hamel J."/>
            <person name="Turney S."/>
            <person name="Magnuson E."/>
            <person name="Levesque R."/>
            <person name="Greer C."/>
            <person name="Whyte L.G."/>
        </authorList>
    </citation>
    <scope>NUCLEOTIDE SEQUENCE [LARGE SCALE GENOMIC DNA]</scope>
    <source>
        <strain evidence="6 7">S5.20</strain>
    </source>
</reference>
<dbReference type="SUPFAM" id="SSF48498">
    <property type="entry name" value="Tetracyclin repressor-like, C-terminal domain"/>
    <property type="match status" value="1"/>
</dbReference>
<dbReference type="AlphaFoldDB" id="A0A502EHQ3"/>
<evidence type="ECO:0000256" key="2">
    <source>
        <dbReference type="ARBA" id="ARBA00023125"/>
    </source>
</evidence>
<dbReference type="GO" id="GO:0003700">
    <property type="term" value="F:DNA-binding transcription factor activity"/>
    <property type="evidence" value="ECO:0007669"/>
    <property type="project" value="TreeGrafter"/>
</dbReference>
<dbReference type="InterPro" id="IPR004111">
    <property type="entry name" value="Repressor_TetR_C"/>
</dbReference>
<evidence type="ECO:0000256" key="3">
    <source>
        <dbReference type="ARBA" id="ARBA00023163"/>
    </source>
</evidence>
<name>A0A502EHQ3_9MYCO</name>
<comment type="caution">
    <text evidence="6">The sequence shown here is derived from an EMBL/GenBank/DDBJ whole genome shotgun (WGS) entry which is preliminary data.</text>
</comment>
<dbReference type="InterPro" id="IPR001647">
    <property type="entry name" value="HTH_TetR"/>
</dbReference>
<protein>
    <submittedName>
        <fullName evidence="6">TetR family transcriptional regulator</fullName>
    </submittedName>
</protein>
<evidence type="ECO:0000313" key="6">
    <source>
        <dbReference type="EMBL" id="TPG36674.1"/>
    </source>
</evidence>
<dbReference type="PROSITE" id="PS50977">
    <property type="entry name" value="HTH_TETR_2"/>
    <property type="match status" value="1"/>
</dbReference>
<keyword evidence="2 4" id="KW-0238">DNA-binding</keyword>
<organism evidence="6 7">
    <name type="scientific">Mycolicibacterium hodleri</name>
    <dbReference type="NCBI Taxonomy" id="49897"/>
    <lineage>
        <taxon>Bacteria</taxon>
        <taxon>Bacillati</taxon>
        <taxon>Actinomycetota</taxon>
        <taxon>Actinomycetes</taxon>
        <taxon>Mycobacteriales</taxon>
        <taxon>Mycobacteriaceae</taxon>
        <taxon>Mycolicibacterium</taxon>
    </lineage>
</organism>